<protein>
    <submittedName>
        <fullName evidence="2">Uncharacterized protein</fullName>
    </submittedName>
</protein>
<accession>A0A6A6C0H5</accession>
<sequence length="770" mass="82896">MGSLGLVPIVHANSLHDAPNERDTSPVCGVAGLKILHLLVGNGQCWLFSSAATSNFVSNAKSTYSFFDVTCNFATPTMTFRQRPVSTATTPSNPADSPAPRSASPIPENSPDLVIPSDWQAPMNPPAFVESYTYSEGPLPTAIAEGTPPNYVGLPATTQGLPALPSCNIDPNDSSKQFNLAGSNYNPVLASGTTALVPMTAPTSEAHARSMGWPGEPIIPQFYFQKPSGAPAGIYDLVMAGSPPRYVAKVGTGVVLTDSSTGTAGATRGGKKMYTSVFQVSCIGRVTAIQGTQQFAWDTTGGPLTFAAGNSNKSMVATPYRAVAPKPVRRTISLSNSSMVGLPLEHHDLARRSIYNSGAAPRCPAIPDRLVAKKKWDAPVFTDITNAVGCFAIEAIGEALFGDFFPPPNNMDECCEAQGQCFAHCQNGYFEQCNNNVDNCMSESCQIFKEHWWLYLFYGICKLSAIAYSELTKTVYGRISWLSDSVIYCTCDCPTGEGLCNNAGECLTCKNLFVTDIKNCGKCGRTCQENSRCSGGTCTCLKDKCGDKCLSLLDNPYTCGPCGNVCQSEYCWQGKCYGPPPCNFHGIENHDFSDQKNGGDNSWVFSSDITDPNPSVWLDSGSKANLFLRFPTNQGAYYAQFEKEVEICTGKNYNFKWSNYRDGGSDTCTISMWVGDRKVGSQTLGAWNDDRNGPLQTDDRPQYEPTVSVPAFSFRDAEAGSGVRRNGLSLYAKVKGVVSCDGNCGTKCSTQPGGFDYYTTVRFGDVQMST</sequence>
<reference evidence="2" key="1">
    <citation type="journal article" date="2020" name="Stud. Mycol.">
        <title>101 Dothideomycetes genomes: a test case for predicting lifestyles and emergence of pathogens.</title>
        <authorList>
            <person name="Haridas S."/>
            <person name="Albert R."/>
            <person name="Binder M."/>
            <person name="Bloem J."/>
            <person name="Labutti K."/>
            <person name="Salamov A."/>
            <person name="Andreopoulos B."/>
            <person name="Baker S."/>
            <person name="Barry K."/>
            <person name="Bills G."/>
            <person name="Bluhm B."/>
            <person name="Cannon C."/>
            <person name="Castanera R."/>
            <person name="Culley D."/>
            <person name="Daum C."/>
            <person name="Ezra D."/>
            <person name="Gonzalez J."/>
            <person name="Henrissat B."/>
            <person name="Kuo A."/>
            <person name="Liang C."/>
            <person name="Lipzen A."/>
            <person name="Lutzoni F."/>
            <person name="Magnuson J."/>
            <person name="Mondo S."/>
            <person name="Nolan M."/>
            <person name="Ohm R."/>
            <person name="Pangilinan J."/>
            <person name="Park H.-J."/>
            <person name="Ramirez L."/>
            <person name="Alfaro M."/>
            <person name="Sun H."/>
            <person name="Tritt A."/>
            <person name="Yoshinaga Y."/>
            <person name="Zwiers L.-H."/>
            <person name="Turgeon B."/>
            <person name="Goodwin S."/>
            <person name="Spatafora J."/>
            <person name="Crous P."/>
            <person name="Grigoriev I."/>
        </authorList>
    </citation>
    <scope>NUCLEOTIDE SEQUENCE</scope>
    <source>
        <strain evidence="2">ATCC 36951</strain>
    </source>
</reference>
<organism evidence="2 3">
    <name type="scientific">Zasmidium cellare ATCC 36951</name>
    <dbReference type="NCBI Taxonomy" id="1080233"/>
    <lineage>
        <taxon>Eukaryota</taxon>
        <taxon>Fungi</taxon>
        <taxon>Dikarya</taxon>
        <taxon>Ascomycota</taxon>
        <taxon>Pezizomycotina</taxon>
        <taxon>Dothideomycetes</taxon>
        <taxon>Dothideomycetidae</taxon>
        <taxon>Mycosphaerellales</taxon>
        <taxon>Mycosphaerellaceae</taxon>
        <taxon>Zasmidium</taxon>
    </lineage>
</organism>
<dbReference type="AlphaFoldDB" id="A0A6A6C0H5"/>
<keyword evidence="3" id="KW-1185">Reference proteome</keyword>
<proteinExistence type="predicted"/>
<evidence type="ECO:0000313" key="3">
    <source>
        <dbReference type="Proteomes" id="UP000799537"/>
    </source>
</evidence>
<dbReference type="EMBL" id="ML993633">
    <property type="protein sequence ID" value="KAF2159768.1"/>
    <property type="molecule type" value="Genomic_DNA"/>
</dbReference>
<evidence type="ECO:0000256" key="1">
    <source>
        <dbReference type="SAM" id="MobiDB-lite"/>
    </source>
</evidence>
<dbReference type="Proteomes" id="UP000799537">
    <property type="component" value="Unassembled WGS sequence"/>
</dbReference>
<dbReference type="OrthoDB" id="3629107at2759"/>
<feature type="region of interest" description="Disordered" evidence="1">
    <location>
        <begin position="82"/>
        <end position="114"/>
    </location>
</feature>
<dbReference type="RefSeq" id="XP_033660657.1">
    <property type="nucleotide sequence ID" value="XM_033814513.1"/>
</dbReference>
<gene>
    <name evidence="2" type="ORF">M409DRAFT_60540</name>
</gene>
<dbReference type="GeneID" id="54567785"/>
<name>A0A6A6C0H5_ZASCE</name>
<feature type="compositionally biased region" description="Low complexity" evidence="1">
    <location>
        <begin position="91"/>
        <end position="107"/>
    </location>
</feature>
<evidence type="ECO:0000313" key="2">
    <source>
        <dbReference type="EMBL" id="KAF2159768.1"/>
    </source>
</evidence>